<dbReference type="PATRIC" id="fig|1543721.4.peg.3695"/>
<dbReference type="InterPro" id="IPR015168">
    <property type="entry name" value="SsuA/THI5"/>
</dbReference>
<keyword evidence="4" id="KW-1185">Reference proteome</keyword>
<protein>
    <submittedName>
        <fullName evidence="3">Nitrate ABC transporter substrate-binding protein</fullName>
    </submittedName>
</protein>
<accession>A0A0F7K3R9</accession>
<dbReference type="SUPFAM" id="SSF53850">
    <property type="entry name" value="Periplasmic binding protein-like II"/>
    <property type="match status" value="1"/>
</dbReference>
<evidence type="ECO:0000259" key="2">
    <source>
        <dbReference type="Pfam" id="PF09084"/>
    </source>
</evidence>
<dbReference type="Proteomes" id="UP000034410">
    <property type="component" value="Chromosome"/>
</dbReference>
<sequence length="326" mass="35367">MKLKKLIVGAAIALLMPITAPAKELEKVVASWLPIMQTTAYYVALEEGLFEQAGIEIVSHKFGNPNQIIDSLVSGQADFGPPGAAAGIAMLAESRFPGTFKVFGLQGGGIKVDLINDGLIVKADSNIKSLKDLKGKTLGTVPGIQWQTIARHLVRLNGLDPDKDVRVTAVSVPLQVPSVVAGSVDATLSLEPVGSIAAASGDAERAMVNPCAVFITDPFYSGAAVLTTKFIKERPEVARKVVEVIDTATRMVNADFDKYKKVIPKYTAIKAEQLDLLAKPYLRPFDELNETDFDSYQAFVDVFYKEGVLKEPIDIRTKILTWDDFK</sequence>
<evidence type="ECO:0000313" key="3">
    <source>
        <dbReference type="EMBL" id="AKH21895.1"/>
    </source>
</evidence>
<reference evidence="3 4" key="1">
    <citation type="journal article" date="2015" name="Genome Announc.">
        <title>Complete Genome Sequence of Sedimenticola thiotaurini Strain SIP-G1, a Polyphosphate- and Polyhydroxyalkanoate-Accumulating Sulfur-Oxidizing Gammaproteobacterium Isolated from Salt Marsh Sediments.</title>
        <authorList>
            <person name="Flood B.E."/>
            <person name="Jones D.S."/>
            <person name="Bailey J.V."/>
        </authorList>
    </citation>
    <scope>NUCLEOTIDE SEQUENCE [LARGE SCALE GENOMIC DNA]</scope>
    <source>
        <strain evidence="3 4">SIP-G1</strain>
    </source>
</reference>
<organism evidence="3 4">
    <name type="scientific">Sedimenticola thiotaurini</name>
    <dbReference type="NCBI Taxonomy" id="1543721"/>
    <lineage>
        <taxon>Bacteria</taxon>
        <taxon>Pseudomonadati</taxon>
        <taxon>Pseudomonadota</taxon>
        <taxon>Gammaproteobacteria</taxon>
        <taxon>Chromatiales</taxon>
        <taxon>Sedimenticolaceae</taxon>
        <taxon>Sedimenticola</taxon>
    </lineage>
</organism>
<feature type="chain" id="PRO_5002517834" evidence="1">
    <location>
        <begin position="23"/>
        <end position="326"/>
    </location>
</feature>
<dbReference type="AlphaFoldDB" id="A0A0F7K3R9"/>
<gene>
    <name evidence="3" type="ORF">AAY24_17840</name>
</gene>
<evidence type="ECO:0000256" key="1">
    <source>
        <dbReference type="SAM" id="SignalP"/>
    </source>
</evidence>
<dbReference type="Pfam" id="PF09084">
    <property type="entry name" value="NMT1"/>
    <property type="match status" value="1"/>
</dbReference>
<name>A0A0F7K3R9_9GAMM</name>
<proteinExistence type="predicted"/>
<dbReference type="RefSeq" id="WP_046860816.1">
    <property type="nucleotide sequence ID" value="NZ_CP011412.1"/>
</dbReference>
<dbReference type="OrthoDB" id="6545503at2"/>
<evidence type="ECO:0000313" key="4">
    <source>
        <dbReference type="Proteomes" id="UP000034410"/>
    </source>
</evidence>
<dbReference type="EMBL" id="CP011412">
    <property type="protein sequence ID" value="AKH21895.1"/>
    <property type="molecule type" value="Genomic_DNA"/>
</dbReference>
<feature type="signal peptide" evidence="1">
    <location>
        <begin position="1"/>
        <end position="22"/>
    </location>
</feature>
<dbReference type="PANTHER" id="PTHR30024">
    <property type="entry name" value="ALIPHATIC SULFONATES-BINDING PROTEIN-RELATED"/>
    <property type="match status" value="1"/>
</dbReference>
<dbReference type="Gene3D" id="3.40.190.10">
    <property type="entry name" value="Periplasmic binding protein-like II"/>
    <property type="match status" value="2"/>
</dbReference>
<keyword evidence="1" id="KW-0732">Signal</keyword>
<feature type="domain" description="SsuA/THI5-like" evidence="2">
    <location>
        <begin position="37"/>
        <end position="252"/>
    </location>
</feature>
<dbReference type="PANTHER" id="PTHR30024:SF42">
    <property type="entry name" value="ALIPHATIC SULFONATES-BINDING PROTEIN-RELATED"/>
    <property type="match status" value="1"/>
</dbReference>
<dbReference type="KEGG" id="seds:AAY24_17840"/>